<gene>
    <name evidence="1" type="ORF">E3N88_45106</name>
</gene>
<proteinExistence type="predicted"/>
<keyword evidence="2" id="KW-1185">Reference proteome</keyword>
<sequence length="81" mass="9151">MFTLRSKKQKVVALSSAEAEFRVDRHFIKDKLEAWKIKLPFVPSKDQLADILTKAVNGRVLGNYLGKLCFGNPTIQLEGEC</sequence>
<evidence type="ECO:0000313" key="2">
    <source>
        <dbReference type="Proteomes" id="UP000326396"/>
    </source>
</evidence>
<dbReference type="OrthoDB" id="93978at2759"/>
<evidence type="ECO:0000313" key="1">
    <source>
        <dbReference type="EMBL" id="KAC9903984.1"/>
    </source>
</evidence>
<organism evidence="1 2">
    <name type="scientific">Mikania micrantha</name>
    <name type="common">bitter vine</name>
    <dbReference type="NCBI Taxonomy" id="192012"/>
    <lineage>
        <taxon>Eukaryota</taxon>
        <taxon>Viridiplantae</taxon>
        <taxon>Streptophyta</taxon>
        <taxon>Embryophyta</taxon>
        <taxon>Tracheophyta</taxon>
        <taxon>Spermatophyta</taxon>
        <taxon>Magnoliopsida</taxon>
        <taxon>eudicotyledons</taxon>
        <taxon>Gunneridae</taxon>
        <taxon>Pentapetalae</taxon>
        <taxon>asterids</taxon>
        <taxon>campanulids</taxon>
        <taxon>Asterales</taxon>
        <taxon>Asteraceae</taxon>
        <taxon>Asteroideae</taxon>
        <taxon>Heliantheae alliance</taxon>
        <taxon>Eupatorieae</taxon>
        <taxon>Mikania</taxon>
    </lineage>
</organism>
<dbReference type="Proteomes" id="UP000326396">
    <property type="component" value="Unassembled WGS sequence"/>
</dbReference>
<accession>A0A5N6LAC5</accession>
<dbReference type="EMBL" id="SZYD01002129">
    <property type="protein sequence ID" value="KAC9903984.1"/>
    <property type="molecule type" value="Genomic_DNA"/>
</dbReference>
<name>A0A5N6LAC5_9ASTR</name>
<comment type="caution">
    <text evidence="1">The sequence shown here is derived from an EMBL/GenBank/DDBJ whole genome shotgun (WGS) entry which is preliminary data.</text>
</comment>
<reference evidence="1 2" key="1">
    <citation type="submission" date="2019-05" db="EMBL/GenBank/DDBJ databases">
        <title>Mikania micrantha, genome provides insights into the molecular mechanism of rapid growth.</title>
        <authorList>
            <person name="Liu B."/>
        </authorList>
    </citation>
    <scope>NUCLEOTIDE SEQUENCE [LARGE SCALE GENOMIC DNA]</scope>
    <source>
        <strain evidence="1">NLD-2019</strain>
        <tissue evidence="1">Leaf</tissue>
    </source>
</reference>
<dbReference type="AlphaFoldDB" id="A0A5N6LAC5"/>
<protein>
    <submittedName>
        <fullName evidence="1">Uncharacterized protein</fullName>
    </submittedName>
</protein>